<accession>A0A2G9HT02</accession>
<dbReference type="AlphaFoldDB" id="A0A2G9HT02"/>
<dbReference type="Proteomes" id="UP000231279">
    <property type="component" value="Unassembled WGS sequence"/>
</dbReference>
<reference evidence="2" key="1">
    <citation type="journal article" date="2018" name="Gigascience">
        <title>Genome assembly of the Pink Ipe (Handroanthus impetiginosus, Bignoniaceae), a highly valued, ecologically keystone Neotropical timber forest tree.</title>
        <authorList>
            <person name="Silva-Junior O.B."/>
            <person name="Grattapaglia D."/>
            <person name="Novaes E."/>
            <person name="Collevatti R.G."/>
        </authorList>
    </citation>
    <scope>NUCLEOTIDE SEQUENCE [LARGE SCALE GENOMIC DNA]</scope>
    <source>
        <strain evidence="2">cv. UFG-1</strain>
    </source>
</reference>
<keyword evidence="2" id="KW-1185">Reference proteome</keyword>
<organism evidence="1 2">
    <name type="scientific">Handroanthus impetiginosus</name>
    <dbReference type="NCBI Taxonomy" id="429701"/>
    <lineage>
        <taxon>Eukaryota</taxon>
        <taxon>Viridiplantae</taxon>
        <taxon>Streptophyta</taxon>
        <taxon>Embryophyta</taxon>
        <taxon>Tracheophyta</taxon>
        <taxon>Spermatophyta</taxon>
        <taxon>Magnoliopsida</taxon>
        <taxon>eudicotyledons</taxon>
        <taxon>Gunneridae</taxon>
        <taxon>Pentapetalae</taxon>
        <taxon>asterids</taxon>
        <taxon>lamiids</taxon>
        <taxon>Lamiales</taxon>
        <taxon>Bignoniaceae</taxon>
        <taxon>Crescentiina</taxon>
        <taxon>Tabebuia alliance</taxon>
        <taxon>Handroanthus</taxon>
    </lineage>
</organism>
<comment type="caution">
    <text evidence="1">The sequence shown here is derived from an EMBL/GenBank/DDBJ whole genome shotgun (WGS) entry which is preliminary data.</text>
</comment>
<evidence type="ECO:0000313" key="1">
    <source>
        <dbReference type="EMBL" id="PIN20656.1"/>
    </source>
</evidence>
<evidence type="ECO:0000313" key="2">
    <source>
        <dbReference type="Proteomes" id="UP000231279"/>
    </source>
</evidence>
<name>A0A2G9HT02_9LAMI</name>
<dbReference type="EMBL" id="NKXS01001069">
    <property type="protein sequence ID" value="PIN20656.1"/>
    <property type="molecule type" value="Genomic_DNA"/>
</dbReference>
<proteinExistence type="predicted"/>
<sequence length="137" mass="15365">MKASSSFIDLKLLNYEFILAIYSTFALEPITRKRVVSSMMIYPKGGEREGRNSIPFCSSKEVHGEKCFPILIYTAFVVTCFTSVILDNRHKSSSLCPLYMKLTKGQRSYKPPTNLLKLCSLKTSNGRRGGDAAIIDL</sequence>
<protein>
    <submittedName>
        <fullName evidence="1">Uncharacterized protein</fullName>
    </submittedName>
</protein>
<gene>
    <name evidence="1" type="ORF">CDL12_06655</name>
</gene>